<organism evidence="1 2">
    <name type="scientific">Streptomyces tagetis</name>
    <dbReference type="NCBI Taxonomy" id="2820809"/>
    <lineage>
        <taxon>Bacteria</taxon>
        <taxon>Bacillati</taxon>
        <taxon>Actinomycetota</taxon>
        <taxon>Actinomycetes</taxon>
        <taxon>Kitasatosporales</taxon>
        <taxon>Streptomycetaceae</taxon>
        <taxon>Streptomyces</taxon>
    </lineage>
</organism>
<dbReference type="RefSeq" id="WP_210876616.1">
    <property type="nucleotide sequence ID" value="NZ_JAGPNL010000013.1"/>
</dbReference>
<sequence length="148" mass="16037">MEQGIGPGGDWLEGRSLEGAGVDWVDAKNLEPSVVLGQLVAYAEGVPFGDLPDGPVVVWPEEPHPRGEVEPDSPWDTGLILQHVPDRWRDVLADLPEDSIPGVAGRWYGIEEVDFGGPLDVERTVSLFAGLARRAREAGAHLYCRCSV</sequence>
<dbReference type="Proteomes" id="UP000677875">
    <property type="component" value="Unassembled WGS sequence"/>
</dbReference>
<comment type="caution">
    <text evidence="1">The sequence shown here is derived from an EMBL/GenBank/DDBJ whole genome shotgun (WGS) entry which is preliminary data.</text>
</comment>
<dbReference type="EMBL" id="JAGPNL010000013">
    <property type="protein sequence ID" value="MBQ0830855.1"/>
    <property type="molecule type" value="Genomic_DNA"/>
</dbReference>
<dbReference type="AlphaFoldDB" id="A0A940XTB8"/>
<reference evidence="1" key="1">
    <citation type="submission" date="2021-04" db="EMBL/GenBank/DDBJ databases">
        <title>Genome seq and assembly of Streptomyces sp. RG38.</title>
        <authorList>
            <person name="Chhetri G."/>
        </authorList>
    </citation>
    <scope>NUCLEOTIDE SEQUENCE</scope>
    <source>
        <strain evidence="1">RG38</strain>
    </source>
</reference>
<proteinExistence type="predicted"/>
<gene>
    <name evidence="1" type="ORF">J5Y05_30890</name>
</gene>
<evidence type="ECO:0000313" key="1">
    <source>
        <dbReference type="EMBL" id="MBQ0830855.1"/>
    </source>
</evidence>
<evidence type="ECO:0000313" key="2">
    <source>
        <dbReference type="Proteomes" id="UP000677875"/>
    </source>
</evidence>
<protein>
    <recommendedName>
        <fullName evidence="3">DUF1877 family protein</fullName>
    </recommendedName>
</protein>
<name>A0A940XTB8_9ACTN</name>
<accession>A0A940XTB8</accession>
<keyword evidence="2" id="KW-1185">Reference proteome</keyword>
<evidence type="ECO:0008006" key="3">
    <source>
        <dbReference type="Google" id="ProtNLM"/>
    </source>
</evidence>